<dbReference type="InterPro" id="IPR002109">
    <property type="entry name" value="Glutaredoxin"/>
</dbReference>
<feature type="region of interest" description="Disordered" evidence="7">
    <location>
        <begin position="21"/>
        <end position="50"/>
    </location>
</feature>
<dbReference type="OrthoDB" id="415696at2759"/>
<dbReference type="GO" id="GO:0044571">
    <property type="term" value="P:[2Fe-2S] cluster assembly"/>
    <property type="evidence" value="ECO:0007669"/>
    <property type="project" value="UniProtKB-ARBA"/>
</dbReference>
<dbReference type="PANTHER" id="PTHR10293">
    <property type="entry name" value="GLUTAREDOXIN FAMILY MEMBER"/>
    <property type="match status" value="1"/>
</dbReference>
<evidence type="ECO:0000256" key="7">
    <source>
        <dbReference type="SAM" id="MobiDB-lite"/>
    </source>
</evidence>
<dbReference type="SUPFAM" id="SSF52833">
    <property type="entry name" value="Thioredoxin-like"/>
    <property type="match status" value="1"/>
</dbReference>
<dbReference type="HOGENOM" id="CLU_026126_2_0_1"/>
<accession>W3VL09</accession>
<dbReference type="FunFam" id="3.40.30.10:FF:000005">
    <property type="entry name" value="Glutaredoxin 5"/>
    <property type="match status" value="1"/>
</dbReference>
<evidence type="ECO:0000259" key="8">
    <source>
        <dbReference type="Pfam" id="PF00462"/>
    </source>
</evidence>
<dbReference type="EMBL" id="AWNI01000012">
    <property type="protein sequence ID" value="ETS62200.1"/>
    <property type="molecule type" value="Genomic_DNA"/>
</dbReference>
<evidence type="ECO:0000256" key="2">
    <source>
        <dbReference type="ARBA" id="ARBA00022723"/>
    </source>
</evidence>
<evidence type="ECO:0000313" key="9">
    <source>
        <dbReference type="EMBL" id="ETS62200.1"/>
    </source>
</evidence>
<keyword evidence="10" id="KW-1185">Reference proteome</keyword>
<evidence type="ECO:0000256" key="3">
    <source>
        <dbReference type="ARBA" id="ARBA00023004"/>
    </source>
</evidence>
<sequence length="248" mass="26985">MIPFSSAPLSLDQNVFAPRGLRERPWGGDGVEQAGLGRTRLSNGRSPKGNGRSGARFFFALGFWASTPPANQAEPLRHFAPPPPPPPSSSITMLRQSLGLLRTGLGRQTGLAPSRAAIPPSYLAISRMLSTEARAKIDGAVKANPLVVFMKGTPDMPMCGFSRAVIQVMQVQGVKPELLKTFNCLEDQELREGIKEYSDWPTIPQVYVDGEFVGGCDILINMHQSGELEELLLKHNLLLPLEENKAQA</sequence>
<dbReference type="InterPro" id="IPR004480">
    <property type="entry name" value="Monothiol_GRX-rel"/>
</dbReference>
<dbReference type="GO" id="GO:0051537">
    <property type="term" value="F:2 iron, 2 sulfur cluster binding"/>
    <property type="evidence" value="ECO:0007669"/>
    <property type="project" value="UniProtKB-KW"/>
</dbReference>
<dbReference type="GO" id="GO:0005759">
    <property type="term" value="C:mitochondrial matrix"/>
    <property type="evidence" value="ECO:0007669"/>
    <property type="project" value="TreeGrafter"/>
</dbReference>
<dbReference type="InterPro" id="IPR033658">
    <property type="entry name" value="GRX_PICOT-like"/>
</dbReference>
<name>W3VL09_MOEAP</name>
<organism evidence="9 10">
    <name type="scientific">Moesziomyces aphidis</name>
    <name type="common">Pseudozyma aphidis</name>
    <dbReference type="NCBI Taxonomy" id="84754"/>
    <lineage>
        <taxon>Eukaryota</taxon>
        <taxon>Fungi</taxon>
        <taxon>Dikarya</taxon>
        <taxon>Basidiomycota</taxon>
        <taxon>Ustilaginomycotina</taxon>
        <taxon>Ustilaginomycetes</taxon>
        <taxon>Ustilaginales</taxon>
        <taxon>Ustilaginaceae</taxon>
        <taxon>Moesziomyces</taxon>
    </lineage>
</organism>
<dbReference type="CDD" id="cd03028">
    <property type="entry name" value="GRX_PICOT_like"/>
    <property type="match status" value="1"/>
</dbReference>
<evidence type="ECO:0000256" key="4">
    <source>
        <dbReference type="ARBA" id="ARBA00023014"/>
    </source>
</evidence>
<keyword evidence="5" id="KW-0676">Redox-active center</keyword>
<evidence type="ECO:0000313" key="10">
    <source>
        <dbReference type="Proteomes" id="UP000019462"/>
    </source>
</evidence>
<dbReference type="GO" id="GO:0046872">
    <property type="term" value="F:metal ion binding"/>
    <property type="evidence" value="ECO:0007669"/>
    <property type="project" value="UniProtKB-KW"/>
</dbReference>
<feature type="domain" description="Glutaredoxin" evidence="8">
    <location>
        <begin position="147"/>
        <end position="213"/>
    </location>
</feature>
<dbReference type="PANTHER" id="PTHR10293:SF16">
    <property type="entry name" value="GLUTAREDOXIN-RELATED PROTEIN 5, MITOCHONDRIAL"/>
    <property type="match status" value="1"/>
</dbReference>
<dbReference type="Gene3D" id="3.40.30.10">
    <property type="entry name" value="Glutaredoxin"/>
    <property type="match status" value="1"/>
</dbReference>
<protein>
    <recommendedName>
        <fullName evidence="6">Monothiol glutaredoxin-5, mitochondrial</fullName>
    </recommendedName>
</protein>
<reference evidence="9 10" key="1">
    <citation type="journal article" date="2014" name="Genome Announc.">
        <title>Genome sequence of the basidiomycetous fungus Pseudozyma aphidis DSM70725, an efficient producer of biosurfactant mannosylerythritol lipids.</title>
        <authorList>
            <person name="Lorenz S."/>
            <person name="Guenther M."/>
            <person name="Grumaz C."/>
            <person name="Rupp S."/>
            <person name="Zibek S."/>
            <person name="Sohn K."/>
        </authorList>
    </citation>
    <scope>NUCLEOTIDE SEQUENCE [LARGE SCALE GENOMIC DNA]</scope>
    <source>
        <strain evidence="10">ATCC 32657 / CBS 517.83 / DSM 70725 / JCM 10318 / NBRC 10182 / NRRL Y-7954 / St-0401</strain>
    </source>
</reference>
<keyword evidence="1" id="KW-0001">2Fe-2S</keyword>
<keyword evidence="2" id="KW-0479">Metal-binding</keyword>
<dbReference type="NCBIfam" id="TIGR00365">
    <property type="entry name" value="Grx4 family monothiol glutaredoxin"/>
    <property type="match status" value="1"/>
</dbReference>
<proteinExistence type="predicted"/>
<gene>
    <name evidence="9" type="ORF">PaG_03772</name>
</gene>
<dbReference type="InterPro" id="IPR036249">
    <property type="entry name" value="Thioredoxin-like_sf"/>
</dbReference>
<dbReference type="AlphaFoldDB" id="W3VL09"/>
<dbReference type="Proteomes" id="UP000019462">
    <property type="component" value="Unassembled WGS sequence"/>
</dbReference>
<dbReference type="PROSITE" id="PS51354">
    <property type="entry name" value="GLUTAREDOXIN_2"/>
    <property type="match status" value="1"/>
</dbReference>
<keyword evidence="3" id="KW-0408">Iron</keyword>
<dbReference type="Pfam" id="PF00462">
    <property type="entry name" value="Glutaredoxin"/>
    <property type="match status" value="1"/>
</dbReference>
<evidence type="ECO:0000256" key="1">
    <source>
        <dbReference type="ARBA" id="ARBA00022714"/>
    </source>
</evidence>
<dbReference type="GO" id="GO:0015036">
    <property type="term" value="F:disulfide oxidoreductase activity"/>
    <property type="evidence" value="ECO:0007669"/>
    <property type="project" value="UniProtKB-ARBA"/>
</dbReference>
<evidence type="ECO:0000256" key="6">
    <source>
        <dbReference type="ARBA" id="ARBA00067618"/>
    </source>
</evidence>
<keyword evidence="4" id="KW-0411">Iron-sulfur</keyword>
<comment type="caution">
    <text evidence="9">The sequence shown here is derived from an EMBL/GenBank/DDBJ whole genome shotgun (WGS) entry which is preliminary data.</text>
</comment>
<evidence type="ECO:0000256" key="5">
    <source>
        <dbReference type="ARBA" id="ARBA00023284"/>
    </source>
</evidence>